<dbReference type="Pfam" id="PF00392">
    <property type="entry name" value="GntR"/>
    <property type="match status" value="1"/>
</dbReference>
<comment type="caution">
    <text evidence="6">The sequence shown here is derived from an EMBL/GenBank/DDBJ whole genome shotgun (WGS) entry which is preliminary data.</text>
</comment>
<reference evidence="7" key="1">
    <citation type="submission" date="2018-02" db="EMBL/GenBank/DDBJ databases">
        <title>Draft genome sequencing of Rhodococcus opacus KU647198.</title>
        <authorList>
            <person name="Zheng B.-X."/>
        </authorList>
    </citation>
    <scope>NUCLEOTIDE SEQUENCE [LARGE SCALE GENOMIC DNA]</scope>
    <source>
        <strain evidence="7">04-OD7</strain>
    </source>
</reference>
<dbReference type="Gene3D" id="1.10.10.10">
    <property type="entry name" value="Winged helix-like DNA-binding domain superfamily/Winged helix DNA-binding domain"/>
    <property type="match status" value="1"/>
</dbReference>
<evidence type="ECO:0000259" key="5">
    <source>
        <dbReference type="PROSITE" id="PS50949"/>
    </source>
</evidence>
<dbReference type="InterPro" id="IPR036390">
    <property type="entry name" value="WH_DNA-bd_sf"/>
</dbReference>
<proteinExistence type="predicted"/>
<evidence type="ECO:0000313" key="7">
    <source>
        <dbReference type="Proteomes" id="UP000239290"/>
    </source>
</evidence>
<dbReference type="PANTHER" id="PTHR43537">
    <property type="entry name" value="TRANSCRIPTIONAL REGULATOR, GNTR FAMILY"/>
    <property type="match status" value="1"/>
</dbReference>
<evidence type="ECO:0000313" key="6">
    <source>
        <dbReference type="EMBL" id="PQP22786.1"/>
    </source>
</evidence>
<dbReference type="RefSeq" id="WP_105417681.1">
    <property type="nucleotide sequence ID" value="NZ_PUIO01000028.1"/>
</dbReference>
<dbReference type="CDD" id="cd07377">
    <property type="entry name" value="WHTH_GntR"/>
    <property type="match status" value="1"/>
</dbReference>
<dbReference type="PRINTS" id="PR00035">
    <property type="entry name" value="HTHGNTR"/>
</dbReference>
<dbReference type="EMBL" id="PUIO01000028">
    <property type="protein sequence ID" value="PQP22786.1"/>
    <property type="molecule type" value="Genomic_DNA"/>
</dbReference>
<feature type="region of interest" description="Disordered" evidence="4">
    <location>
        <begin position="1"/>
        <end position="26"/>
    </location>
</feature>
<keyword evidence="1" id="KW-0805">Transcription regulation</keyword>
<gene>
    <name evidence="6" type="ORF">C5613_22230</name>
</gene>
<dbReference type="InterPro" id="IPR036388">
    <property type="entry name" value="WH-like_DNA-bd_sf"/>
</dbReference>
<evidence type="ECO:0000256" key="3">
    <source>
        <dbReference type="ARBA" id="ARBA00023163"/>
    </source>
</evidence>
<dbReference type="PROSITE" id="PS50949">
    <property type="entry name" value="HTH_GNTR"/>
    <property type="match status" value="1"/>
</dbReference>
<dbReference type="SUPFAM" id="SSF46785">
    <property type="entry name" value="Winged helix' DNA-binding domain"/>
    <property type="match status" value="1"/>
</dbReference>
<dbReference type="Pfam" id="PF07729">
    <property type="entry name" value="FCD"/>
    <property type="match status" value="1"/>
</dbReference>
<evidence type="ECO:0000256" key="1">
    <source>
        <dbReference type="ARBA" id="ARBA00023015"/>
    </source>
</evidence>
<dbReference type="AlphaFoldDB" id="A0A2S8J6X0"/>
<dbReference type="SMART" id="SM00345">
    <property type="entry name" value="HTH_GNTR"/>
    <property type="match status" value="1"/>
</dbReference>
<name>A0A2S8J6X0_RHOOP</name>
<dbReference type="SMART" id="SM00895">
    <property type="entry name" value="FCD"/>
    <property type="match status" value="1"/>
</dbReference>
<keyword evidence="2" id="KW-0238">DNA-binding</keyword>
<dbReference type="Proteomes" id="UP000239290">
    <property type="component" value="Unassembled WGS sequence"/>
</dbReference>
<dbReference type="InterPro" id="IPR008920">
    <property type="entry name" value="TF_FadR/GntR_C"/>
</dbReference>
<keyword evidence="3" id="KW-0804">Transcription</keyword>
<evidence type="ECO:0000256" key="4">
    <source>
        <dbReference type="SAM" id="MobiDB-lite"/>
    </source>
</evidence>
<dbReference type="PANTHER" id="PTHR43537:SF24">
    <property type="entry name" value="GLUCONATE OPERON TRANSCRIPTIONAL REPRESSOR"/>
    <property type="match status" value="1"/>
</dbReference>
<organism evidence="6 7">
    <name type="scientific">Rhodococcus opacus</name>
    <name type="common">Nocardia opaca</name>
    <dbReference type="NCBI Taxonomy" id="37919"/>
    <lineage>
        <taxon>Bacteria</taxon>
        <taxon>Bacillati</taxon>
        <taxon>Actinomycetota</taxon>
        <taxon>Actinomycetes</taxon>
        <taxon>Mycobacteriales</taxon>
        <taxon>Nocardiaceae</taxon>
        <taxon>Rhodococcus</taxon>
    </lineage>
</organism>
<dbReference type="GO" id="GO:0003700">
    <property type="term" value="F:DNA-binding transcription factor activity"/>
    <property type="evidence" value="ECO:0007669"/>
    <property type="project" value="InterPro"/>
</dbReference>
<protein>
    <submittedName>
        <fullName evidence="6">GntR family transcriptional regulator</fullName>
    </submittedName>
</protein>
<dbReference type="GO" id="GO:0003677">
    <property type="term" value="F:DNA binding"/>
    <property type="evidence" value="ECO:0007669"/>
    <property type="project" value="UniProtKB-KW"/>
</dbReference>
<sequence length="243" mass="26955">MTAFDAGIDVPSSAARNGGRREDARPQVLRRNMSGQVVDYIKTMIFDGSLIRGQRVPQDQIAKDLGVSRLPVREALIALEAEGLIDSEPHRGSFVVPILREDIDDHYRIYGMVQGLASRRAASRITQPTLARLHELHELMQKSDDPDLLHNLNWEFHALINQTGGSRRLLSVLRQLAKNLPRAVYEAPPGASPEANRSHQKMLDALERGDGAGADAASREHVQFEGEYVIAKLKRDGILADDD</sequence>
<feature type="domain" description="HTH gntR-type" evidence="5">
    <location>
        <begin position="31"/>
        <end position="98"/>
    </location>
</feature>
<evidence type="ECO:0000256" key="2">
    <source>
        <dbReference type="ARBA" id="ARBA00023125"/>
    </source>
</evidence>
<accession>A0A2S8J6X0</accession>
<dbReference type="Gene3D" id="1.20.120.530">
    <property type="entry name" value="GntR ligand-binding domain-like"/>
    <property type="match status" value="1"/>
</dbReference>
<dbReference type="InterPro" id="IPR011711">
    <property type="entry name" value="GntR_C"/>
</dbReference>
<dbReference type="SUPFAM" id="SSF48008">
    <property type="entry name" value="GntR ligand-binding domain-like"/>
    <property type="match status" value="1"/>
</dbReference>
<dbReference type="InterPro" id="IPR000524">
    <property type="entry name" value="Tscrpt_reg_HTH_GntR"/>
</dbReference>